<gene>
    <name evidence="1" type="ORF">HUJ06_026749</name>
</gene>
<protein>
    <submittedName>
        <fullName evidence="1">Uncharacterized protein</fullName>
    </submittedName>
</protein>
<comment type="caution">
    <text evidence="1">The sequence shown here is derived from an EMBL/GenBank/DDBJ whole genome shotgun (WGS) entry which is preliminary data.</text>
</comment>
<sequence>MNWRGMLRKSQNTRNEGVLAFQARSII</sequence>
<proteinExistence type="predicted"/>
<dbReference type="Proteomes" id="UP000607653">
    <property type="component" value="Unassembled WGS sequence"/>
</dbReference>
<organism evidence="1 2">
    <name type="scientific">Nelumbo nucifera</name>
    <name type="common">Sacred lotus</name>
    <dbReference type="NCBI Taxonomy" id="4432"/>
    <lineage>
        <taxon>Eukaryota</taxon>
        <taxon>Viridiplantae</taxon>
        <taxon>Streptophyta</taxon>
        <taxon>Embryophyta</taxon>
        <taxon>Tracheophyta</taxon>
        <taxon>Spermatophyta</taxon>
        <taxon>Magnoliopsida</taxon>
        <taxon>Proteales</taxon>
        <taxon>Nelumbonaceae</taxon>
        <taxon>Nelumbo</taxon>
    </lineage>
</organism>
<accession>A0A822Y2K1</accession>
<evidence type="ECO:0000313" key="2">
    <source>
        <dbReference type="Proteomes" id="UP000607653"/>
    </source>
</evidence>
<reference evidence="1 2" key="1">
    <citation type="journal article" date="2020" name="Mol. Biol. Evol.">
        <title>Distinct Expression and Methylation Patterns for Genes with Different Fates following a Single Whole-Genome Duplication in Flowering Plants.</title>
        <authorList>
            <person name="Shi T."/>
            <person name="Rahmani R.S."/>
            <person name="Gugger P.F."/>
            <person name="Wang M."/>
            <person name="Li H."/>
            <person name="Zhang Y."/>
            <person name="Li Z."/>
            <person name="Wang Q."/>
            <person name="Van de Peer Y."/>
            <person name="Marchal K."/>
            <person name="Chen J."/>
        </authorList>
    </citation>
    <scope>NUCLEOTIDE SEQUENCE [LARGE SCALE GENOMIC DNA]</scope>
    <source>
        <tissue evidence="1">Leaf</tissue>
    </source>
</reference>
<dbReference type="EMBL" id="DUZY01000001">
    <property type="protein sequence ID" value="DAD25285.1"/>
    <property type="molecule type" value="Genomic_DNA"/>
</dbReference>
<evidence type="ECO:0000313" key="1">
    <source>
        <dbReference type="EMBL" id="DAD25285.1"/>
    </source>
</evidence>
<name>A0A822Y2K1_NELNU</name>
<keyword evidence="2" id="KW-1185">Reference proteome</keyword>
<dbReference type="AlphaFoldDB" id="A0A822Y2K1"/>